<dbReference type="InterPro" id="IPR001387">
    <property type="entry name" value="Cro/C1-type_HTH"/>
</dbReference>
<evidence type="ECO:0000313" key="3">
    <source>
        <dbReference type="Proteomes" id="UP001205560"/>
    </source>
</evidence>
<feature type="domain" description="HTH cro/C1-type" evidence="1">
    <location>
        <begin position="1"/>
        <end position="37"/>
    </location>
</feature>
<dbReference type="Pfam" id="PF01381">
    <property type="entry name" value="HTH_3"/>
    <property type="match status" value="1"/>
</dbReference>
<proteinExistence type="predicted"/>
<dbReference type="InterPro" id="IPR010982">
    <property type="entry name" value="Lambda_DNA-bd_dom_sf"/>
</dbReference>
<dbReference type="Gene3D" id="1.10.260.40">
    <property type="entry name" value="lambda repressor-like DNA-binding domains"/>
    <property type="match status" value="1"/>
</dbReference>
<dbReference type="CDD" id="cd00093">
    <property type="entry name" value="HTH_XRE"/>
    <property type="match status" value="1"/>
</dbReference>
<reference evidence="2 3" key="1">
    <citation type="submission" date="2022-08" db="EMBL/GenBank/DDBJ databases">
        <title>Reclassification of Massilia species as members of the genera Telluria, Duganella, Pseudoduganella, Mokoshia gen. nov. and Zemynaea gen. nov. using orthogonal and non-orthogonal genome-based approaches.</title>
        <authorList>
            <person name="Bowman J.P."/>
        </authorList>
    </citation>
    <scope>NUCLEOTIDE SEQUENCE [LARGE SCALE GENOMIC DNA]</scope>
    <source>
        <strain evidence="2 3">LMG 28164</strain>
    </source>
</reference>
<dbReference type="SUPFAM" id="SSF47413">
    <property type="entry name" value="lambda repressor-like DNA-binding domains"/>
    <property type="match status" value="1"/>
</dbReference>
<accession>A0ABT2A421</accession>
<comment type="caution">
    <text evidence="2">The sequence shown here is derived from an EMBL/GenBank/DDBJ whole genome shotgun (WGS) entry which is preliminary data.</text>
</comment>
<evidence type="ECO:0000259" key="1">
    <source>
        <dbReference type="PROSITE" id="PS50943"/>
    </source>
</evidence>
<sequence length="52" mass="5883">MGIHVNSLKKYEFGEAQPSLDALRKIAVALHTSTDFLLFDEHERGPSDDLRL</sequence>
<dbReference type="Proteomes" id="UP001205560">
    <property type="component" value="Unassembled WGS sequence"/>
</dbReference>
<organism evidence="2 3">
    <name type="scientific">Massilia norwichensis</name>
    <dbReference type="NCBI Taxonomy" id="1442366"/>
    <lineage>
        <taxon>Bacteria</taxon>
        <taxon>Pseudomonadati</taxon>
        <taxon>Pseudomonadota</taxon>
        <taxon>Betaproteobacteria</taxon>
        <taxon>Burkholderiales</taxon>
        <taxon>Oxalobacteraceae</taxon>
        <taxon>Telluria group</taxon>
        <taxon>Massilia</taxon>
    </lineage>
</organism>
<protein>
    <submittedName>
        <fullName evidence="2">Helix-turn-helix transcriptional regulator</fullName>
    </submittedName>
</protein>
<gene>
    <name evidence="2" type="ORF">NX782_06905</name>
</gene>
<evidence type="ECO:0000313" key="2">
    <source>
        <dbReference type="EMBL" id="MCS0588931.1"/>
    </source>
</evidence>
<keyword evidence="3" id="KW-1185">Reference proteome</keyword>
<name>A0ABT2A421_9BURK</name>
<dbReference type="EMBL" id="JANUGX010000006">
    <property type="protein sequence ID" value="MCS0588931.1"/>
    <property type="molecule type" value="Genomic_DNA"/>
</dbReference>
<dbReference type="PROSITE" id="PS50943">
    <property type="entry name" value="HTH_CROC1"/>
    <property type="match status" value="1"/>
</dbReference>